<gene>
    <name evidence="4" type="ORF">ADINL_0070</name>
</gene>
<dbReference type="STRING" id="267850.ADINL_0070"/>
<dbReference type="SUPFAM" id="SSF102405">
    <property type="entry name" value="MCP/YpsA-like"/>
    <property type="match status" value="1"/>
</dbReference>
<dbReference type="Gene3D" id="3.40.50.450">
    <property type="match status" value="1"/>
</dbReference>
<comment type="similarity">
    <text evidence="1">Belongs to the DprA/Smf family.</text>
</comment>
<dbReference type="PANTHER" id="PTHR43022:SF1">
    <property type="entry name" value="PROTEIN SMF"/>
    <property type="match status" value="1"/>
</dbReference>
<dbReference type="Gene3D" id="1.10.10.10">
    <property type="entry name" value="Winged helix-like DNA-binding domain superfamily/Winged helix DNA-binding domain"/>
    <property type="match status" value="1"/>
</dbReference>
<sequence length="367" mass="39512">MSSDPRDWIAASQLPGVGPATLARLAVEGYSPTALLEQQLPASIRLRADTRHALRKHSLQQLRDDASRLIEHAGMLDIQVLSMACDDYPSLLRQISDPPPVLWLRGDARLLDQPQLAVVGSRKPSVQGFACATEFAASLAKSGFVITSGLAQGVDTAAHQGALRAGRSTLAVLGSSPDLIYPRTNQTLADQMLANGGLLVSEFPPGTRPRPEHFPRRNRIISGLSVGTLVIEAALRSGSLITARLAMDQGREVFAIPGSIHNPLSKGCHALIREGAWLVENQQQICEPLAPMLGFLAQQVEPESAGPESSLTADQQSVLQHIRQSAMTLDQLHAETGMSVSRLQQLLINFELDGKIASHGDRYMALC</sequence>
<dbReference type="Pfam" id="PF02481">
    <property type="entry name" value="DNA_processg_A"/>
    <property type="match status" value="1"/>
</dbReference>
<evidence type="ECO:0000256" key="1">
    <source>
        <dbReference type="ARBA" id="ARBA00006525"/>
    </source>
</evidence>
<evidence type="ECO:0000313" key="5">
    <source>
        <dbReference type="Proteomes" id="UP000027318"/>
    </source>
</evidence>
<dbReference type="Proteomes" id="UP000027318">
    <property type="component" value="Unassembled WGS sequence"/>
</dbReference>
<dbReference type="InterPro" id="IPR057666">
    <property type="entry name" value="DrpA_SLOG"/>
</dbReference>
<dbReference type="EMBL" id="JMSZ01000001">
    <property type="protein sequence ID" value="KDE41390.1"/>
    <property type="molecule type" value="Genomic_DNA"/>
</dbReference>
<keyword evidence="5" id="KW-1185">Reference proteome</keyword>
<proteinExistence type="inferred from homology"/>
<dbReference type="InterPro" id="IPR041614">
    <property type="entry name" value="DprA_WH"/>
</dbReference>
<dbReference type="Pfam" id="PF17782">
    <property type="entry name" value="WHD_DprA"/>
    <property type="match status" value="1"/>
</dbReference>
<feature type="domain" description="DprA winged helix" evidence="3">
    <location>
        <begin position="303"/>
        <end position="361"/>
    </location>
</feature>
<feature type="domain" description="Smf/DprA SLOG" evidence="2">
    <location>
        <begin position="81"/>
        <end position="288"/>
    </location>
</feature>
<dbReference type="GO" id="GO:0009294">
    <property type="term" value="P:DNA-mediated transformation"/>
    <property type="evidence" value="ECO:0007669"/>
    <property type="project" value="InterPro"/>
</dbReference>
<evidence type="ECO:0000313" key="4">
    <source>
        <dbReference type="EMBL" id="KDE41390.1"/>
    </source>
</evidence>
<dbReference type="OrthoDB" id="9785707at2"/>
<protein>
    <submittedName>
        <fullName evidence="4">Rossmann fold nucleotide-binding protein Smf possibly involved in DNA uptake</fullName>
    </submittedName>
</protein>
<dbReference type="InterPro" id="IPR003488">
    <property type="entry name" value="DprA"/>
</dbReference>
<comment type="caution">
    <text evidence="4">The sequence shown here is derived from an EMBL/GenBank/DDBJ whole genome shotgun (WGS) entry which is preliminary data.</text>
</comment>
<dbReference type="NCBIfam" id="TIGR00732">
    <property type="entry name" value="dprA"/>
    <property type="match status" value="1"/>
</dbReference>
<evidence type="ECO:0000259" key="3">
    <source>
        <dbReference type="Pfam" id="PF17782"/>
    </source>
</evidence>
<dbReference type="InterPro" id="IPR036388">
    <property type="entry name" value="WH-like_DNA-bd_sf"/>
</dbReference>
<dbReference type="PATRIC" id="fig|267850.7.peg.70"/>
<dbReference type="AlphaFoldDB" id="A0A063Y8F4"/>
<organism evidence="4 5">
    <name type="scientific">Nitrincola lacisaponensis</name>
    <dbReference type="NCBI Taxonomy" id="267850"/>
    <lineage>
        <taxon>Bacteria</taxon>
        <taxon>Pseudomonadati</taxon>
        <taxon>Pseudomonadota</taxon>
        <taxon>Gammaproteobacteria</taxon>
        <taxon>Oceanospirillales</taxon>
        <taxon>Oceanospirillaceae</taxon>
        <taxon>Nitrincola</taxon>
    </lineage>
</organism>
<reference evidence="4 5" key="1">
    <citation type="journal article" date="2005" name="Int. J. Syst. Evol. Microbiol.">
        <title>Nitrincola lacisaponensis gen. nov., sp. nov., a novel alkaliphilic bacterium isolated from an alkaline, saline lake.</title>
        <authorList>
            <person name="Dimitriu P.A."/>
            <person name="Shukla S.K."/>
            <person name="Conradt J."/>
            <person name="Marquez M.C."/>
            <person name="Ventosa A."/>
            <person name="Maglia A."/>
            <person name="Peyton B.M."/>
            <person name="Pinkart H.C."/>
            <person name="Mormile M.R."/>
        </authorList>
    </citation>
    <scope>NUCLEOTIDE SEQUENCE [LARGE SCALE GENOMIC DNA]</scope>
    <source>
        <strain evidence="4 5">4CA</strain>
    </source>
</reference>
<dbReference type="PANTHER" id="PTHR43022">
    <property type="entry name" value="PROTEIN SMF"/>
    <property type="match status" value="1"/>
</dbReference>
<name>A0A063Y8F4_9GAMM</name>
<dbReference type="RefSeq" id="WP_036542343.1">
    <property type="nucleotide sequence ID" value="NZ_JMSZ01000001.1"/>
</dbReference>
<accession>A0A063Y8F4</accession>
<evidence type="ECO:0000259" key="2">
    <source>
        <dbReference type="Pfam" id="PF02481"/>
    </source>
</evidence>